<accession>A0A6N2M5H6</accession>
<dbReference type="Pfam" id="PF00560">
    <property type="entry name" value="LRR_1"/>
    <property type="match status" value="1"/>
</dbReference>
<dbReference type="Gene3D" id="3.40.50.300">
    <property type="entry name" value="P-loop containing nucleotide triphosphate hydrolases"/>
    <property type="match status" value="1"/>
</dbReference>
<dbReference type="PRINTS" id="PR00364">
    <property type="entry name" value="DISEASERSIST"/>
</dbReference>
<dbReference type="InterPro" id="IPR035897">
    <property type="entry name" value="Toll_tir_struct_dom_sf"/>
</dbReference>
<reference evidence="6" key="1">
    <citation type="submission" date="2019-03" db="EMBL/GenBank/DDBJ databases">
        <authorList>
            <person name="Mank J."/>
            <person name="Almeida P."/>
        </authorList>
    </citation>
    <scope>NUCLEOTIDE SEQUENCE</scope>
    <source>
        <strain evidence="6">78183</strain>
    </source>
</reference>
<evidence type="ECO:0000256" key="3">
    <source>
        <dbReference type="ARBA" id="ARBA00022821"/>
    </source>
</evidence>
<keyword evidence="4" id="KW-0520">NAD</keyword>
<evidence type="ECO:0000259" key="5">
    <source>
        <dbReference type="PROSITE" id="PS50104"/>
    </source>
</evidence>
<dbReference type="InterPro" id="IPR002182">
    <property type="entry name" value="NB-ARC"/>
</dbReference>
<dbReference type="InterPro" id="IPR027417">
    <property type="entry name" value="P-loop_NTPase"/>
</dbReference>
<dbReference type="Gene3D" id="1.10.8.430">
    <property type="entry name" value="Helical domain of apoptotic protease-activating factors"/>
    <property type="match status" value="1"/>
</dbReference>
<dbReference type="EMBL" id="CAADRP010001707">
    <property type="protein sequence ID" value="VFU48980.1"/>
    <property type="molecule type" value="Genomic_DNA"/>
</dbReference>
<evidence type="ECO:0000256" key="2">
    <source>
        <dbReference type="ARBA" id="ARBA00022737"/>
    </source>
</evidence>
<name>A0A6N2M5H6_SALVM</name>
<evidence type="ECO:0000256" key="1">
    <source>
        <dbReference type="ARBA" id="ARBA00022614"/>
    </source>
</evidence>
<gene>
    <name evidence="6" type="ORF">SVIM_LOCUS322387</name>
</gene>
<dbReference type="Pfam" id="PF01582">
    <property type="entry name" value="TIR"/>
    <property type="match status" value="1"/>
</dbReference>
<evidence type="ECO:0000313" key="6">
    <source>
        <dbReference type="EMBL" id="VFU48980.1"/>
    </source>
</evidence>
<dbReference type="InterPro" id="IPR042197">
    <property type="entry name" value="Apaf_helical"/>
</dbReference>
<dbReference type="InterPro" id="IPR000157">
    <property type="entry name" value="TIR_dom"/>
</dbReference>
<dbReference type="Pfam" id="PF23598">
    <property type="entry name" value="LRR_14"/>
    <property type="match status" value="1"/>
</dbReference>
<dbReference type="PANTHER" id="PTHR11017">
    <property type="entry name" value="LEUCINE-RICH REPEAT-CONTAINING PROTEIN"/>
    <property type="match status" value="1"/>
</dbReference>
<dbReference type="SUPFAM" id="SSF52058">
    <property type="entry name" value="L domain-like"/>
    <property type="match status" value="1"/>
</dbReference>
<dbReference type="PROSITE" id="PS50104">
    <property type="entry name" value="TIR"/>
    <property type="match status" value="1"/>
</dbReference>
<dbReference type="InterPro" id="IPR044974">
    <property type="entry name" value="Disease_R_plants"/>
</dbReference>
<dbReference type="AlphaFoldDB" id="A0A6N2M5H6"/>
<dbReference type="InterPro" id="IPR032675">
    <property type="entry name" value="LRR_dom_sf"/>
</dbReference>
<dbReference type="PROSITE" id="PS51450">
    <property type="entry name" value="LRR"/>
    <property type="match status" value="1"/>
</dbReference>
<dbReference type="InterPro" id="IPR055414">
    <property type="entry name" value="LRR_R13L4/SHOC2-like"/>
</dbReference>
<dbReference type="Pfam" id="PF00931">
    <property type="entry name" value="NB-ARC"/>
    <property type="match status" value="1"/>
</dbReference>
<protein>
    <recommendedName>
        <fullName evidence="5">TIR domain-containing protein</fullName>
    </recommendedName>
</protein>
<evidence type="ECO:0000256" key="4">
    <source>
        <dbReference type="ARBA" id="ARBA00023027"/>
    </source>
</evidence>
<dbReference type="GO" id="GO:0006952">
    <property type="term" value="P:defense response"/>
    <property type="evidence" value="ECO:0007669"/>
    <property type="project" value="UniProtKB-KW"/>
</dbReference>
<keyword evidence="1" id="KW-0433">Leucine-rich repeat</keyword>
<feature type="domain" description="TIR" evidence="5">
    <location>
        <begin position="44"/>
        <end position="224"/>
    </location>
</feature>
<dbReference type="InterPro" id="IPR001611">
    <property type="entry name" value="Leu-rich_rpt"/>
</dbReference>
<dbReference type="SUPFAM" id="SSF52200">
    <property type="entry name" value="Toll/Interleukin receptor TIR domain"/>
    <property type="match status" value="1"/>
</dbReference>
<dbReference type="SMART" id="SM00255">
    <property type="entry name" value="TIR"/>
    <property type="match status" value="1"/>
</dbReference>
<proteinExistence type="predicted"/>
<dbReference type="FunFam" id="3.40.50.10140:FF:000007">
    <property type="entry name" value="Disease resistance protein (TIR-NBS-LRR class)"/>
    <property type="match status" value="1"/>
</dbReference>
<dbReference type="Gene3D" id="3.40.50.10140">
    <property type="entry name" value="Toll/interleukin-1 receptor homology (TIR) domain"/>
    <property type="match status" value="1"/>
</dbReference>
<dbReference type="InterPro" id="IPR058192">
    <property type="entry name" value="WHD_ROQ1-like"/>
</dbReference>
<dbReference type="Pfam" id="PF23282">
    <property type="entry name" value="WHD_ROQ1"/>
    <property type="match status" value="1"/>
</dbReference>
<dbReference type="GO" id="GO:0007165">
    <property type="term" value="P:signal transduction"/>
    <property type="evidence" value="ECO:0007669"/>
    <property type="project" value="InterPro"/>
</dbReference>
<organism evidence="6">
    <name type="scientific">Salix viminalis</name>
    <name type="common">Common osier</name>
    <name type="synonym">Basket willow</name>
    <dbReference type="NCBI Taxonomy" id="40686"/>
    <lineage>
        <taxon>Eukaryota</taxon>
        <taxon>Viridiplantae</taxon>
        <taxon>Streptophyta</taxon>
        <taxon>Embryophyta</taxon>
        <taxon>Tracheophyta</taxon>
        <taxon>Spermatophyta</taxon>
        <taxon>Magnoliopsida</taxon>
        <taxon>eudicotyledons</taxon>
        <taxon>Gunneridae</taxon>
        <taxon>Pentapetalae</taxon>
        <taxon>rosids</taxon>
        <taxon>fabids</taxon>
        <taxon>Malpighiales</taxon>
        <taxon>Salicaceae</taxon>
        <taxon>Saliceae</taxon>
        <taxon>Salix</taxon>
    </lineage>
</organism>
<dbReference type="GO" id="GO:0051707">
    <property type="term" value="P:response to other organism"/>
    <property type="evidence" value="ECO:0007669"/>
    <property type="project" value="UniProtKB-ARBA"/>
</dbReference>
<keyword evidence="2" id="KW-0677">Repeat</keyword>
<dbReference type="Gene3D" id="3.80.10.10">
    <property type="entry name" value="Ribonuclease Inhibitor"/>
    <property type="match status" value="2"/>
</dbReference>
<dbReference type="GO" id="GO:0043531">
    <property type="term" value="F:ADP binding"/>
    <property type="evidence" value="ECO:0007669"/>
    <property type="project" value="InterPro"/>
</dbReference>
<dbReference type="PANTHER" id="PTHR11017:SF271">
    <property type="entry name" value="DISEASE RESISTANCE PROTEIN (TIR-NBS-LRR CLASS) FAMILY"/>
    <property type="match status" value="1"/>
</dbReference>
<keyword evidence="3" id="KW-0611">Plant defense</keyword>
<dbReference type="SUPFAM" id="SSF52540">
    <property type="entry name" value="P-loop containing nucleoside triphosphate hydrolases"/>
    <property type="match status" value="1"/>
</dbReference>
<sequence length="1041" mass="117596">MSSGFNDGIGLSVFLLAQQTIPVPCSPFGAAMTEPKSSRSRPKEAYDVFLSFRGEDSRKNFTDNLYTALVQAGIHTFLDQIEISRGEEISKSLHKAIQESKISVVLRIAVCLSVHMSIVFSKGYASSRWCLDELVEILESKNRKTDQIILPIFYDINPSELRKQTGSFAKTFHRHEAAFTEKVKEWRKALEEAGNLSGWNLNDMENGHESKFIQEIVKDVLNKLDPTCRLHCGHTWDARNRKQLCSNQLCYRFEGSCFLSNINEISEQSNGLALLQEQLLHDILKQSVVNINNVDRGVVLIKERICHKRVLIVVDDVSHQNQLNALMGERSWFGPGSRVVITTKDEHLLLKVDRTYRVEELKRDESLQLFSWHAFGDTKPTKDYVELCDDVVDYCGGLPLALEVLGSKLDGKVNKEYVAKVLEARCGYNPEDDLGTLRERSLIKVDAFGNISMHDQLRDMGRDIIHEESPGHPGKRSRIWQHKDAWNVLNKHTGMEVVEGLALDARASEDKSLSTRSFTKMKCLKLLQINGVHLTGPFKLLSEELIWICWLEFPLKSFPSDLMLSNLVVLDMQYSNIKELWREKKILNKLKILNLSHSKHLIKTPNLHSSSLEKLMLEGCSSLVEVHQSVGHLKSLVSLNLKGCWRIKILPESICDVKSLESLNISGCSQLEKLPERMGDIESLTELLADEIQNEQFLSSIGHLKYVRKLSVRVFNFNHDSVSSTSCPSPISRWISASVLNVKAFVPTFFIDWRSVKGLKLDTCGLSESETNCVYFGGLSSLEELDLSGNKFLSVPSGIGVLTKLQRLRVQNCSNLVSISELPSSLEILQADCCRSMKRVCLPIQSKINPILSLDGCENLIEIQGMEGLSNHGCVIFSGGGLDLSNNSKKSFVEALRNGGYGYQIHFDDDKVPNWFSFHGEGSSLSFHVPPVFQGFVLWFALEYAGIVKGWIRYVSISEMEMEEYGGDEELELSVNLTNTNYAVKECGVHVIAEMSSFEQYYLPTEFPLSRMVLVRKFSPDFISFEKSMVYAFFRFVLSEA</sequence>